<dbReference type="Proteomes" id="UP000266301">
    <property type="component" value="Chromosome"/>
</dbReference>
<protein>
    <submittedName>
        <fullName evidence="1">Uncharacterized protein</fullName>
    </submittedName>
</protein>
<evidence type="ECO:0000313" key="2">
    <source>
        <dbReference type="Proteomes" id="UP000266301"/>
    </source>
</evidence>
<dbReference type="EMBL" id="CP032416">
    <property type="protein sequence ID" value="AYD39628.1"/>
    <property type="molecule type" value="Genomic_DNA"/>
</dbReference>
<accession>A0A386H227</accession>
<dbReference type="RefSeq" id="WP_119970412.1">
    <property type="nucleotide sequence ID" value="NZ_CP032416.1"/>
</dbReference>
<dbReference type="AlphaFoldDB" id="A0A386H227"/>
<keyword evidence="2" id="KW-1185">Reference proteome</keyword>
<sequence length="75" mass="8494">MSLTDLRSNDYDFINVGDRIESKSSIEGIIIIPGNQDLYLVVNEGINTLTIVTPDEKFDTDIEVYKTIIPKFNNN</sequence>
<organism evidence="1 2">
    <name type="scientific">Clostridium fermenticellae</name>
    <dbReference type="NCBI Taxonomy" id="2068654"/>
    <lineage>
        <taxon>Bacteria</taxon>
        <taxon>Bacillati</taxon>
        <taxon>Bacillota</taxon>
        <taxon>Clostridia</taxon>
        <taxon>Eubacteriales</taxon>
        <taxon>Clostridiaceae</taxon>
        <taxon>Clostridium</taxon>
    </lineage>
</organism>
<evidence type="ECO:0000313" key="1">
    <source>
        <dbReference type="EMBL" id="AYD39628.1"/>
    </source>
</evidence>
<dbReference type="KEGG" id="cfer:D4Z93_03460"/>
<proteinExistence type="predicted"/>
<dbReference type="OrthoDB" id="9998494at2"/>
<gene>
    <name evidence="1" type="ORF">D4Z93_03460</name>
</gene>
<name>A0A386H227_9CLOT</name>
<reference evidence="1 2" key="1">
    <citation type="journal article" date="2019" name="Int. J. Syst. Evol. Microbiol.">
        <title>Clostridium fermenticellae sp. nov., isolated from the mud in a fermentation cellar for the production of the Chinese liquor, baijiu.</title>
        <authorList>
            <person name="Xu P.X."/>
            <person name="Chai L.J."/>
            <person name="Qiu T."/>
            <person name="Zhang X.J."/>
            <person name="Lu Z.M."/>
            <person name="Xiao C."/>
            <person name="Wang S.T."/>
            <person name="Shen C.H."/>
            <person name="Shi J.S."/>
            <person name="Xu Z.H."/>
        </authorList>
    </citation>
    <scope>NUCLEOTIDE SEQUENCE [LARGE SCALE GENOMIC DNA]</scope>
    <source>
        <strain evidence="1 2">JN500901</strain>
    </source>
</reference>